<comment type="similarity">
    <text evidence="1 6">Belongs to the CetZ family.</text>
</comment>
<dbReference type="Gene3D" id="3.40.50.1440">
    <property type="entry name" value="Tubulin/FtsZ, GTPase domain"/>
    <property type="match status" value="1"/>
</dbReference>
<evidence type="ECO:0000256" key="1">
    <source>
        <dbReference type="ARBA" id="ARBA00006877"/>
    </source>
</evidence>
<keyword evidence="4 6" id="KW-0133">Cell shape</keyword>
<dbReference type="PRINTS" id="PR00423">
    <property type="entry name" value="CELLDVISFTSZ"/>
</dbReference>
<evidence type="ECO:0000256" key="5">
    <source>
        <dbReference type="ARBA" id="ARBA00023134"/>
    </source>
</evidence>
<feature type="domain" description="Tubulin/FtsZ GTPase" evidence="8">
    <location>
        <begin position="2"/>
        <end position="202"/>
    </location>
</feature>
<dbReference type="SUPFAM" id="SSF52490">
    <property type="entry name" value="Tubulin nucleotide-binding domain-like"/>
    <property type="match status" value="1"/>
</dbReference>
<reference evidence="9 10" key="1">
    <citation type="journal article" date="2019" name="Int. J. Syst. Evol. Microbiol.">
        <title>The Global Catalogue of Microorganisms (GCM) 10K type strain sequencing project: providing services to taxonomists for standard genome sequencing and annotation.</title>
        <authorList>
            <consortium name="The Broad Institute Genomics Platform"/>
            <consortium name="The Broad Institute Genome Sequencing Center for Infectious Disease"/>
            <person name="Wu L."/>
            <person name="Ma J."/>
        </authorList>
    </citation>
    <scope>NUCLEOTIDE SEQUENCE [LARGE SCALE GENOMIC DNA]</scope>
    <source>
        <strain evidence="9 10">CGMCC 1.12125</strain>
    </source>
</reference>
<feature type="binding site" evidence="6">
    <location>
        <begin position="10"/>
        <end position="14"/>
    </location>
    <ligand>
        <name>GTP</name>
        <dbReference type="ChEBI" id="CHEBI:37565"/>
    </ligand>
</feature>
<dbReference type="GO" id="GO:0008360">
    <property type="term" value="P:regulation of cell shape"/>
    <property type="evidence" value="ECO:0007669"/>
    <property type="project" value="UniProtKB-UniRule"/>
</dbReference>
<evidence type="ECO:0000313" key="9">
    <source>
        <dbReference type="EMBL" id="MFD1586948.1"/>
    </source>
</evidence>
<protein>
    <recommendedName>
        <fullName evidence="6">Tubulin-like protein CetZ</fullName>
    </recommendedName>
</protein>
<dbReference type="Pfam" id="PF21011">
    <property type="entry name" value="CetZ_C"/>
    <property type="match status" value="1"/>
</dbReference>
<dbReference type="InterPro" id="IPR048737">
    <property type="entry name" value="CetZ_C"/>
</dbReference>
<comment type="caution">
    <text evidence="9">The sequence shown here is derived from an EMBL/GenBank/DDBJ whole genome shotgun (WGS) entry which is preliminary data.</text>
</comment>
<feature type="binding site" evidence="6">
    <location>
        <position position="183"/>
    </location>
    <ligand>
        <name>GTP</name>
        <dbReference type="ChEBI" id="CHEBI:37565"/>
    </ligand>
</feature>
<accession>A0ABD6C9C1</accession>
<dbReference type="PANTHER" id="PTHR30314">
    <property type="entry name" value="CELL DIVISION PROTEIN FTSZ-RELATED"/>
    <property type="match status" value="1"/>
</dbReference>
<evidence type="ECO:0000313" key="10">
    <source>
        <dbReference type="Proteomes" id="UP001597119"/>
    </source>
</evidence>
<dbReference type="FunFam" id="3.40.50.1440:FF:000051">
    <property type="entry name" value="Tubulin-like protein CetZ"/>
    <property type="match status" value="1"/>
</dbReference>
<keyword evidence="2 6" id="KW-0963">Cytoplasm</keyword>
<keyword evidence="5 6" id="KW-0342">GTP-binding</keyword>
<sequence>MKVVLIGVGQAGGKITQALAEFDYERGFEAVKGAFAVNTARTDLQSLDIDTMLIGQDRVKGHGVGGDNELGAEIMQDEATEVMDELDGRVTSKADAIFVVAGLGGGTGSGGAPMLTRKLQRIYEIPVYGIGVLPGRDEGGIYQANAGRSLKTFSRESDSVLLIDNDAWKSSGESLEEGFDQINERIAERIGLLLAAGEVIDGVGESVVDSSEIINTLKGGGVASLGYASAKADEDPEENINVITSATRKALLTGTSLPQAVEADKALLIVAGHPDRIARKGVERARKWLEEETGSLEVRGGDFPLNSGRIATLVLLGGVERSQRITEFMDRAREAEEQRQQSGEDAATAFENDDLDDLF</sequence>
<dbReference type="Proteomes" id="UP001597119">
    <property type="component" value="Unassembled WGS sequence"/>
</dbReference>
<dbReference type="InterPro" id="IPR045061">
    <property type="entry name" value="FtsZ/CetZ"/>
</dbReference>
<dbReference type="EMBL" id="JBHUDJ010000003">
    <property type="protein sequence ID" value="MFD1586948.1"/>
    <property type="molecule type" value="Genomic_DNA"/>
</dbReference>
<comment type="subcellular location">
    <subcellularLocation>
        <location evidence="6">Cytoplasm</location>
    </subcellularLocation>
</comment>
<feature type="binding site" evidence="6">
    <location>
        <begin position="106"/>
        <end position="108"/>
    </location>
    <ligand>
        <name>GTP</name>
        <dbReference type="ChEBI" id="CHEBI:37565"/>
    </ligand>
</feature>
<organism evidence="9 10">
    <name type="scientific">Halorientalis brevis</name>
    <dbReference type="NCBI Taxonomy" id="1126241"/>
    <lineage>
        <taxon>Archaea</taxon>
        <taxon>Methanobacteriati</taxon>
        <taxon>Methanobacteriota</taxon>
        <taxon>Stenosarchaea group</taxon>
        <taxon>Halobacteria</taxon>
        <taxon>Halobacteriales</taxon>
        <taxon>Haloarculaceae</taxon>
        <taxon>Halorientalis</taxon>
    </lineage>
</organism>
<dbReference type="SMART" id="SM00864">
    <property type="entry name" value="Tubulin"/>
    <property type="match status" value="1"/>
</dbReference>
<feature type="region of interest" description="Disordered" evidence="7">
    <location>
        <begin position="332"/>
        <end position="359"/>
    </location>
</feature>
<dbReference type="PANTHER" id="PTHR30314:SF10">
    <property type="entry name" value="TUBULIN-LIKE PROTEIN CETZ"/>
    <property type="match status" value="1"/>
</dbReference>
<dbReference type="CDD" id="cd02202">
    <property type="entry name" value="CetZ_tubulin-like"/>
    <property type="match status" value="1"/>
</dbReference>
<dbReference type="GO" id="GO:0005525">
    <property type="term" value="F:GTP binding"/>
    <property type="evidence" value="ECO:0007669"/>
    <property type="project" value="UniProtKB-UniRule"/>
</dbReference>
<evidence type="ECO:0000259" key="8">
    <source>
        <dbReference type="SMART" id="SM00864"/>
    </source>
</evidence>
<dbReference type="RefSeq" id="WP_247375697.1">
    <property type="nucleotide sequence ID" value="NZ_JALLGV010000001.1"/>
</dbReference>
<dbReference type="InterPro" id="IPR003008">
    <property type="entry name" value="Tubulin_FtsZ_GTPase"/>
</dbReference>
<dbReference type="InterPro" id="IPR032907">
    <property type="entry name" value="CetZ"/>
</dbReference>
<feature type="binding site" evidence="6">
    <location>
        <position position="165"/>
    </location>
    <ligand>
        <name>GTP</name>
        <dbReference type="ChEBI" id="CHEBI:37565"/>
    </ligand>
</feature>
<name>A0ABD6C9C1_9EURY</name>
<proteinExistence type="inferred from homology"/>
<evidence type="ECO:0000256" key="3">
    <source>
        <dbReference type="ARBA" id="ARBA00022741"/>
    </source>
</evidence>
<evidence type="ECO:0000256" key="4">
    <source>
        <dbReference type="ARBA" id="ARBA00022960"/>
    </source>
</evidence>
<dbReference type="Pfam" id="PF00091">
    <property type="entry name" value="Tubulin"/>
    <property type="match status" value="1"/>
</dbReference>
<gene>
    <name evidence="6" type="primary">cetZ</name>
    <name evidence="9" type="ORF">ACFR9U_08130</name>
</gene>
<evidence type="ECO:0000256" key="2">
    <source>
        <dbReference type="ARBA" id="ARBA00022490"/>
    </source>
</evidence>
<dbReference type="InterPro" id="IPR037103">
    <property type="entry name" value="Tubulin/FtsZ-like_C"/>
</dbReference>
<dbReference type="AlphaFoldDB" id="A0ABD6C9C1"/>
<feature type="binding site" evidence="6">
    <location>
        <position position="138"/>
    </location>
    <ligand>
        <name>GTP</name>
        <dbReference type="ChEBI" id="CHEBI:37565"/>
    </ligand>
</feature>
<keyword evidence="3 6" id="KW-0547">Nucleotide-binding</keyword>
<dbReference type="InterPro" id="IPR017975">
    <property type="entry name" value="Tubulin_CS"/>
</dbReference>
<dbReference type="PROSITE" id="PS00227">
    <property type="entry name" value="TUBULIN"/>
    <property type="match status" value="1"/>
</dbReference>
<evidence type="ECO:0000256" key="7">
    <source>
        <dbReference type="SAM" id="MobiDB-lite"/>
    </source>
</evidence>
<dbReference type="Gene3D" id="3.30.1330.20">
    <property type="entry name" value="Tubulin/FtsZ, C-terminal domain"/>
    <property type="match status" value="1"/>
</dbReference>
<dbReference type="InterPro" id="IPR036525">
    <property type="entry name" value="Tubulin/FtsZ_GTPase_sf"/>
</dbReference>
<evidence type="ECO:0000256" key="6">
    <source>
        <dbReference type="HAMAP-Rule" id="MF_01946"/>
    </source>
</evidence>
<comment type="function">
    <text evidence="6">Involved in cell shape control.</text>
</comment>
<dbReference type="GO" id="GO:0005737">
    <property type="term" value="C:cytoplasm"/>
    <property type="evidence" value="ECO:0007669"/>
    <property type="project" value="UniProtKB-SubCell"/>
</dbReference>
<dbReference type="HAMAP" id="MF_01946">
    <property type="entry name" value="CetZ"/>
    <property type="match status" value="1"/>
</dbReference>
<keyword evidence="10" id="KW-1185">Reference proteome</keyword>